<gene>
    <name evidence="3" type="ORF">QP939_07615</name>
</gene>
<reference evidence="3 4" key="1">
    <citation type="submission" date="2023-06" db="EMBL/GenBank/DDBJ databases">
        <authorList>
            <person name="Oyuntsetseg B."/>
            <person name="Kim S.B."/>
        </authorList>
    </citation>
    <scope>NUCLEOTIDE SEQUENCE [LARGE SCALE GENOMIC DNA]</scope>
    <source>
        <strain evidence="3 4">2-2</strain>
    </source>
</reference>
<name>A0ABY8XS38_9PSEU</name>
<evidence type="ECO:0000313" key="3">
    <source>
        <dbReference type="EMBL" id="WIV58492.1"/>
    </source>
</evidence>
<evidence type="ECO:0000256" key="1">
    <source>
        <dbReference type="SAM" id="MobiDB-lite"/>
    </source>
</evidence>
<protein>
    <submittedName>
        <fullName evidence="3">Uncharacterized protein</fullName>
    </submittedName>
</protein>
<dbReference type="EMBL" id="CP127173">
    <property type="protein sequence ID" value="WIV58492.1"/>
    <property type="molecule type" value="Genomic_DNA"/>
</dbReference>
<feature type="region of interest" description="Disordered" evidence="1">
    <location>
        <begin position="78"/>
        <end position="104"/>
    </location>
</feature>
<keyword evidence="2" id="KW-0812">Transmembrane</keyword>
<feature type="transmembrane region" description="Helical" evidence="2">
    <location>
        <begin position="59"/>
        <end position="76"/>
    </location>
</feature>
<keyword evidence="2" id="KW-1133">Transmembrane helix</keyword>
<sequence length="104" mass="11043">MLVGTALTTGWRRNALRLAALYVCGGLYGVLLINAWLLWDPSGAADRISAQRDGLELGLGYWASLVAVPLLAVVTGPRLTPEPEPAAEPDDEPESEEAREGAEA</sequence>
<keyword evidence="2" id="KW-0472">Membrane</keyword>
<dbReference type="Proteomes" id="UP001227101">
    <property type="component" value="Chromosome"/>
</dbReference>
<dbReference type="RefSeq" id="WP_285455874.1">
    <property type="nucleotide sequence ID" value="NZ_CP127173.1"/>
</dbReference>
<keyword evidence="4" id="KW-1185">Reference proteome</keyword>
<accession>A0ABY8XS38</accession>
<proteinExistence type="predicted"/>
<feature type="transmembrane region" description="Helical" evidence="2">
    <location>
        <begin position="20"/>
        <end position="39"/>
    </location>
</feature>
<evidence type="ECO:0000313" key="4">
    <source>
        <dbReference type="Proteomes" id="UP001227101"/>
    </source>
</evidence>
<organism evidence="3 4">
    <name type="scientific">Amycolatopsis nalaikhensis</name>
    <dbReference type="NCBI Taxonomy" id="715472"/>
    <lineage>
        <taxon>Bacteria</taxon>
        <taxon>Bacillati</taxon>
        <taxon>Actinomycetota</taxon>
        <taxon>Actinomycetes</taxon>
        <taxon>Pseudonocardiales</taxon>
        <taxon>Pseudonocardiaceae</taxon>
        <taxon>Amycolatopsis</taxon>
    </lineage>
</organism>
<feature type="compositionally biased region" description="Acidic residues" evidence="1">
    <location>
        <begin position="85"/>
        <end position="95"/>
    </location>
</feature>
<evidence type="ECO:0000256" key="2">
    <source>
        <dbReference type="SAM" id="Phobius"/>
    </source>
</evidence>